<dbReference type="InterPro" id="IPR004358">
    <property type="entry name" value="Sig_transdc_His_kin-like_C"/>
</dbReference>
<evidence type="ECO:0000256" key="10">
    <source>
        <dbReference type="ARBA" id="ARBA00022723"/>
    </source>
</evidence>
<dbReference type="RefSeq" id="WP_068363650.1">
    <property type="nucleotide sequence ID" value="NZ_LSFL01000036.1"/>
</dbReference>
<evidence type="ECO:0000256" key="19">
    <source>
        <dbReference type="SAM" id="Phobius"/>
    </source>
</evidence>
<name>A0A1B8TS49_9FLAO</name>
<dbReference type="Gene3D" id="1.25.40.10">
    <property type="entry name" value="Tetratricopeptide repeat domain"/>
    <property type="match status" value="1"/>
</dbReference>
<feature type="non-terminal residue" evidence="21">
    <location>
        <position position="1"/>
    </location>
</feature>
<dbReference type="GO" id="GO:0005737">
    <property type="term" value="C:cytoplasm"/>
    <property type="evidence" value="ECO:0007669"/>
    <property type="project" value="UniProtKB-SubCell"/>
</dbReference>
<dbReference type="OrthoDB" id="9760839at2"/>
<dbReference type="GO" id="GO:0000155">
    <property type="term" value="F:phosphorelay sensor kinase activity"/>
    <property type="evidence" value="ECO:0007669"/>
    <property type="project" value="InterPro"/>
</dbReference>
<dbReference type="PRINTS" id="PR00344">
    <property type="entry name" value="BCTRLSENSOR"/>
</dbReference>
<keyword evidence="6" id="KW-0004">4Fe-4S</keyword>
<dbReference type="InterPro" id="IPR003594">
    <property type="entry name" value="HATPase_dom"/>
</dbReference>
<keyword evidence="16" id="KW-0411">Iron-sulfur</keyword>
<gene>
    <name evidence="21" type="ORF">LPB301_14445</name>
</gene>
<dbReference type="Pfam" id="PF13181">
    <property type="entry name" value="TPR_8"/>
    <property type="match status" value="1"/>
</dbReference>
<evidence type="ECO:0000313" key="22">
    <source>
        <dbReference type="Proteomes" id="UP000092612"/>
    </source>
</evidence>
<evidence type="ECO:0000256" key="8">
    <source>
        <dbReference type="ARBA" id="ARBA00022553"/>
    </source>
</evidence>
<evidence type="ECO:0000256" key="2">
    <source>
        <dbReference type="ARBA" id="ARBA00001966"/>
    </source>
</evidence>
<feature type="transmembrane region" description="Helical" evidence="19">
    <location>
        <begin position="320"/>
        <end position="339"/>
    </location>
</feature>
<dbReference type="PANTHER" id="PTHR24421">
    <property type="entry name" value="NITRATE/NITRITE SENSOR PROTEIN NARX-RELATED"/>
    <property type="match status" value="1"/>
</dbReference>
<keyword evidence="8" id="KW-0597">Phosphoprotein</keyword>
<keyword evidence="14" id="KW-0408">Iron</keyword>
<sequence>TSSVISVKNDSILKLNFENVYKLYQKQDYIIALTNLLELLEKSKELESNYWIYKCNFLLGEIYRKTNKFEKSLLFYKQSLAIVTLPVVEKSNSRFSDLDYVKTLFKVGISYHSVNISIDMTNKLSKYDSIKLAVKKKSYIDSALLTYKKIEQLPELNPQIENLKGAAYNNISNIYEEDSVFTQAEYYAKKAINIHKKNNDHLKTATSLNILANISLSQKKYQKAKALYSEAIDLIKNNNNSNAIRTKADLYYNLAWAMRNLEEFEAYDFQEKSFEIEEDIRDKEFKGIIEEISAKYDVDVAKRNVRQEEENKRLKTQRTYSIFGIILLLVIIILGYWLVINNLQQKNLALNLSKTKLIQDQNIEKLKSESQVRVLNATIDGKESERKQIAETLHDSVSALLSSANLHLQATRKQFNGATPVEIDKTQEIILEASHKIRDLSHTLISSVLLKFGLTFAIKEIAEKFSNSELNIETEINNVERYHQSFEIKVYNIVQEFVNNILKHSKAGNALIELEQKQDKLFIIISDDGIGFDKTKITSKDGLGLNQIDARIQMMKGKFKIDSSKNNGTQILVELPVLEKEEPSLV</sequence>
<dbReference type="Proteomes" id="UP000092612">
    <property type="component" value="Unassembled WGS sequence"/>
</dbReference>
<dbReference type="InterPro" id="IPR011712">
    <property type="entry name" value="Sig_transdc_His_kin_sub3_dim/P"/>
</dbReference>
<dbReference type="Pfam" id="PF07730">
    <property type="entry name" value="HisKA_3"/>
    <property type="match status" value="1"/>
</dbReference>
<dbReference type="InterPro" id="IPR005467">
    <property type="entry name" value="His_kinase_dom"/>
</dbReference>
<dbReference type="SUPFAM" id="SSF48452">
    <property type="entry name" value="TPR-like"/>
    <property type="match status" value="1"/>
</dbReference>
<evidence type="ECO:0000256" key="12">
    <source>
        <dbReference type="ARBA" id="ARBA00022777"/>
    </source>
</evidence>
<keyword evidence="10" id="KW-0479">Metal-binding</keyword>
<dbReference type="AlphaFoldDB" id="A0A1B8TS49"/>
<keyword evidence="15" id="KW-0902">Two-component regulatory system</keyword>
<dbReference type="Pfam" id="PF13424">
    <property type="entry name" value="TPR_12"/>
    <property type="match status" value="1"/>
</dbReference>
<dbReference type="Pfam" id="PF02518">
    <property type="entry name" value="HATPase_c"/>
    <property type="match status" value="1"/>
</dbReference>
<evidence type="ECO:0000313" key="21">
    <source>
        <dbReference type="EMBL" id="OBY62308.1"/>
    </source>
</evidence>
<evidence type="ECO:0000256" key="15">
    <source>
        <dbReference type="ARBA" id="ARBA00023012"/>
    </source>
</evidence>
<evidence type="ECO:0000256" key="7">
    <source>
        <dbReference type="ARBA" id="ARBA00022490"/>
    </source>
</evidence>
<dbReference type="GO" id="GO:0051539">
    <property type="term" value="F:4 iron, 4 sulfur cluster binding"/>
    <property type="evidence" value="ECO:0007669"/>
    <property type="project" value="UniProtKB-KW"/>
</dbReference>
<proteinExistence type="predicted"/>
<keyword evidence="19" id="KW-0472">Membrane</keyword>
<dbReference type="InterPro" id="IPR011990">
    <property type="entry name" value="TPR-like_helical_dom_sf"/>
</dbReference>
<keyword evidence="22" id="KW-1185">Reference proteome</keyword>
<keyword evidence="19" id="KW-0812">Transmembrane</keyword>
<evidence type="ECO:0000256" key="17">
    <source>
        <dbReference type="ARBA" id="ARBA00024827"/>
    </source>
</evidence>
<evidence type="ECO:0000256" key="3">
    <source>
        <dbReference type="ARBA" id="ARBA00004496"/>
    </source>
</evidence>
<dbReference type="EC" id="2.7.13.3" evidence="4"/>
<dbReference type="PANTHER" id="PTHR24421:SF10">
    <property type="entry name" value="NITRATE_NITRITE SENSOR PROTEIN NARQ"/>
    <property type="match status" value="1"/>
</dbReference>
<feature type="domain" description="Histidine kinase" evidence="20">
    <location>
        <begin position="388"/>
        <end position="579"/>
    </location>
</feature>
<accession>A0A1B8TS49</accession>
<comment type="function">
    <text evidence="17">Member of the two-component regulatory system NreB/NreC involved in the control of dissimilatory nitrate/nitrite reduction in response to oxygen. NreB functions as a direct oxygen sensor histidine kinase which is autophosphorylated, in the absence of oxygen, probably at the conserved histidine residue, and transfers its phosphate group probably to a conserved aspartate residue of NreC. NreB/NreC activates the expression of the nitrate (narGHJI) and nitrite (nir) reductase operons, as well as the putative nitrate transporter gene narT.</text>
</comment>
<dbReference type="GO" id="GO:0046983">
    <property type="term" value="F:protein dimerization activity"/>
    <property type="evidence" value="ECO:0007669"/>
    <property type="project" value="InterPro"/>
</dbReference>
<evidence type="ECO:0000256" key="18">
    <source>
        <dbReference type="ARBA" id="ARBA00030800"/>
    </source>
</evidence>
<dbReference type="GO" id="GO:0016020">
    <property type="term" value="C:membrane"/>
    <property type="evidence" value="ECO:0007669"/>
    <property type="project" value="InterPro"/>
</dbReference>
<keyword evidence="11" id="KW-0547">Nucleotide-binding</keyword>
<comment type="caution">
    <text evidence="21">The sequence shown here is derived from an EMBL/GenBank/DDBJ whole genome shotgun (WGS) entry which is preliminary data.</text>
</comment>
<dbReference type="STRING" id="996801.BW723_01245"/>
<dbReference type="InterPro" id="IPR019734">
    <property type="entry name" value="TPR_rpt"/>
</dbReference>
<evidence type="ECO:0000256" key="16">
    <source>
        <dbReference type="ARBA" id="ARBA00023014"/>
    </source>
</evidence>
<evidence type="ECO:0000256" key="9">
    <source>
        <dbReference type="ARBA" id="ARBA00022679"/>
    </source>
</evidence>
<dbReference type="SMART" id="SM00028">
    <property type="entry name" value="TPR"/>
    <property type="match status" value="3"/>
</dbReference>
<dbReference type="SUPFAM" id="SSF55874">
    <property type="entry name" value="ATPase domain of HSP90 chaperone/DNA topoisomerase II/histidine kinase"/>
    <property type="match status" value="1"/>
</dbReference>
<evidence type="ECO:0000256" key="1">
    <source>
        <dbReference type="ARBA" id="ARBA00000085"/>
    </source>
</evidence>
<protein>
    <recommendedName>
        <fullName evidence="5">Oxygen sensor histidine kinase NreB</fullName>
        <ecNumber evidence="4">2.7.13.3</ecNumber>
    </recommendedName>
    <alternativeName>
        <fullName evidence="18">Nitrogen regulation protein B</fullName>
    </alternativeName>
</protein>
<reference evidence="22" key="1">
    <citation type="submission" date="2016-02" db="EMBL/GenBank/DDBJ databases">
        <title>Paenibacillus sp. LPB0068, isolated from Crassostrea gigas.</title>
        <authorList>
            <person name="Shin S.-K."/>
            <person name="Yi H."/>
        </authorList>
    </citation>
    <scope>NUCLEOTIDE SEQUENCE [LARGE SCALE GENOMIC DNA]</scope>
    <source>
        <strain evidence="22">KCTC 23969</strain>
    </source>
</reference>
<dbReference type="InterPro" id="IPR050482">
    <property type="entry name" value="Sensor_HK_TwoCompSys"/>
</dbReference>
<dbReference type="SMART" id="SM00387">
    <property type="entry name" value="HATPase_c"/>
    <property type="match status" value="1"/>
</dbReference>
<evidence type="ECO:0000256" key="6">
    <source>
        <dbReference type="ARBA" id="ARBA00022485"/>
    </source>
</evidence>
<dbReference type="CDD" id="cd16917">
    <property type="entry name" value="HATPase_UhpB-NarQ-NarX-like"/>
    <property type="match status" value="1"/>
</dbReference>
<dbReference type="EMBL" id="LSFL01000036">
    <property type="protein sequence ID" value="OBY62308.1"/>
    <property type="molecule type" value="Genomic_DNA"/>
</dbReference>
<dbReference type="GO" id="GO:0046872">
    <property type="term" value="F:metal ion binding"/>
    <property type="evidence" value="ECO:0007669"/>
    <property type="project" value="UniProtKB-KW"/>
</dbReference>
<keyword evidence="19" id="KW-1133">Transmembrane helix</keyword>
<dbReference type="PROSITE" id="PS50109">
    <property type="entry name" value="HIS_KIN"/>
    <property type="match status" value="1"/>
</dbReference>
<evidence type="ECO:0000259" key="20">
    <source>
        <dbReference type="PROSITE" id="PS50109"/>
    </source>
</evidence>
<dbReference type="InterPro" id="IPR036890">
    <property type="entry name" value="HATPase_C_sf"/>
</dbReference>
<evidence type="ECO:0000256" key="11">
    <source>
        <dbReference type="ARBA" id="ARBA00022741"/>
    </source>
</evidence>
<comment type="subcellular location">
    <subcellularLocation>
        <location evidence="3">Cytoplasm</location>
    </subcellularLocation>
</comment>
<keyword evidence="7" id="KW-0963">Cytoplasm</keyword>
<keyword evidence="12 21" id="KW-0418">Kinase</keyword>
<organism evidence="21 22">
    <name type="scientific">Polaribacter reichenbachii</name>
    <dbReference type="NCBI Taxonomy" id="996801"/>
    <lineage>
        <taxon>Bacteria</taxon>
        <taxon>Pseudomonadati</taxon>
        <taxon>Bacteroidota</taxon>
        <taxon>Flavobacteriia</taxon>
        <taxon>Flavobacteriales</taxon>
        <taxon>Flavobacteriaceae</taxon>
    </lineage>
</organism>
<dbReference type="Gene3D" id="3.30.565.10">
    <property type="entry name" value="Histidine kinase-like ATPase, C-terminal domain"/>
    <property type="match status" value="1"/>
</dbReference>
<evidence type="ECO:0000256" key="14">
    <source>
        <dbReference type="ARBA" id="ARBA00023004"/>
    </source>
</evidence>
<comment type="cofactor">
    <cofactor evidence="2">
        <name>[4Fe-4S] cluster</name>
        <dbReference type="ChEBI" id="CHEBI:49883"/>
    </cofactor>
</comment>
<keyword evidence="13" id="KW-0067">ATP-binding</keyword>
<dbReference type="Gene3D" id="1.20.5.1930">
    <property type="match status" value="1"/>
</dbReference>
<comment type="catalytic activity">
    <reaction evidence="1">
        <text>ATP + protein L-histidine = ADP + protein N-phospho-L-histidine.</text>
        <dbReference type="EC" id="2.7.13.3"/>
    </reaction>
</comment>
<dbReference type="GO" id="GO:0005524">
    <property type="term" value="F:ATP binding"/>
    <property type="evidence" value="ECO:0007669"/>
    <property type="project" value="UniProtKB-KW"/>
</dbReference>
<keyword evidence="9" id="KW-0808">Transferase</keyword>
<evidence type="ECO:0000256" key="13">
    <source>
        <dbReference type="ARBA" id="ARBA00022840"/>
    </source>
</evidence>
<evidence type="ECO:0000256" key="5">
    <source>
        <dbReference type="ARBA" id="ARBA00017322"/>
    </source>
</evidence>
<evidence type="ECO:0000256" key="4">
    <source>
        <dbReference type="ARBA" id="ARBA00012438"/>
    </source>
</evidence>